<reference evidence="3 4" key="1">
    <citation type="journal article" date="2019" name="Nat. Plants">
        <title>Stout camphor tree genome fills gaps in understanding of flowering plant genome evolution.</title>
        <authorList>
            <person name="Chaw S.M."/>
            <person name="Liu Y.C."/>
            <person name="Wu Y.W."/>
            <person name="Wang H.Y."/>
            <person name="Lin C.I."/>
            <person name="Wu C.S."/>
            <person name="Ke H.M."/>
            <person name="Chang L.Y."/>
            <person name="Hsu C.Y."/>
            <person name="Yang H.T."/>
            <person name="Sudianto E."/>
            <person name="Hsu M.H."/>
            <person name="Wu K.P."/>
            <person name="Wang L.N."/>
            <person name="Leebens-Mack J.H."/>
            <person name="Tsai I.J."/>
        </authorList>
    </citation>
    <scope>NUCLEOTIDE SEQUENCE [LARGE SCALE GENOMIC DNA]</scope>
    <source>
        <strain evidence="4">cv. Chaw 1501</strain>
        <tissue evidence="3">Young leaves</tissue>
    </source>
</reference>
<keyword evidence="4" id="KW-1185">Reference proteome</keyword>
<dbReference type="AlphaFoldDB" id="A0A3S3NRD3"/>
<evidence type="ECO:0000313" key="3">
    <source>
        <dbReference type="EMBL" id="RWR84989.1"/>
    </source>
</evidence>
<dbReference type="Proteomes" id="UP000283530">
    <property type="component" value="Unassembled WGS sequence"/>
</dbReference>
<accession>A0A3S3NRD3</accession>
<comment type="caution">
    <text evidence="3">The sequence shown here is derived from an EMBL/GenBank/DDBJ whole genome shotgun (WGS) entry which is preliminary data.</text>
</comment>
<evidence type="ECO:0000256" key="2">
    <source>
        <dbReference type="SAM" id="MobiDB-lite"/>
    </source>
</evidence>
<organism evidence="3 4">
    <name type="scientific">Cinnamomum micranthum f. kanehirae</name>
    <dbReference type="NCBI Taxonomy" id="337451"/>
    <lineage>
        <taxon>Eukaryota</taxon>
        <taxon>Viridiplantae</taxon>
        <taxon>Streptophyta</taxon>
        <taxon>Embryophyta</taxon>
        <taxon>Tracheophyta</taxon>
        <taxon>Spermatophyta</taxon>
        <taxon>Magnoliopsida</taxon>
        <taxon>Magnoliidae</taxon>
        <taxon>Laurales</taxon>
        <taxon>Lauraceae</taxon>
        <taxon>Cinnamomum</taxon>
    </lineage>
</organism>
<protein>
    <submittedName>
        <fullName evidence="3">Uncharacterized protein</fullName>
    </submittedName>
</protein>
<feature type="compositionally biased region" description="Basic and acidic residues" evidence="2">
    <location>
        <begin position="157"/>
        <end position="168"/>
    </location>
</feature>
<dbReference type="EMBL" id="QPKB01000005">
    <property type="protein sequence ID" value="RWR84989.1"/>
    <property type="molecule type" value="Genomic_DNA"/>
</dbReference>
<keyword evidence="1" id="KW-0175">Coiled coil</keyword>
<evidence type="ECO:0000313" key="4">
    <source>
        <dbReference type="Proteomes" id="UP000283530"/>
    </source>
</evidence>
<gene>
    <name evidence="3" type="ORF">CKAN_01382900</name>
</gene>
<evidence type="ECO:0000256" key="1">
    <source>
        <dbReference type="SAM" id="Coils"/>
    </source>
</evidence>
<feature type="coiled-coil region" evidence="1">
    <location>
        <begin position="285"/>
        <end position="364"/>
    </location>
</feature>
<dbReference type="OrthoDB" id="10537375at2759"/>
<feature type="region of interest" description="Disordered" evidence="2">
    <location>
        <begin position="46"/>
        <end position="187"/>
    </location>
</feature>
<name>A0A3S3NRD3_9MAGN</name>
<sequence>MVENRAWLESAETNRNFDTCCRPRLKFQTPRAAAEEYLIFNTAAAAGQASQTLRGAARPYCRNRKQRSGSFDTEMVPQAPEPQTPMPKMEPQDPAPEPEPQLESQDPAPEPQPPMGTRLEIVRFGGPIYTRRGQKRTIAETVSESDDIYRAHSPLRPRTDPESDDIHRAPSPLPSPLRPDPGSSSSQALDEFIERCRIQDQKTALRFLEGLLKELMRAGLSRFTKEEPTYRRNADSIFTLLERLRFEDEEGRDLKKKMEDIFSLYSQYTKINSLSCEQLFMEANMDDLMALREVLEREINLLEVTLKSEEEDRNIFRTIPNSLHLEKLKAKKLEEKVAKIAQQMNQLKRQINMLKDALGAAECELNA</sequence>
<proteinExistence type="predicted"/>